<dbReference type="RefSeq" id="WP_078685163.1">
    <property type="nucleotide sequence ID" value="NZ_FUYA01000005.1"/>
</dbReference>
<evidence type="ECO:0000256" key="1">
    <source>
        <dbReference type="ARBA" id="ARBA00010634"/>
    </source>
</evidence>
<evidence type="ECO:0000313" key="5">
    <source>
        <dbReference type="Proteomes" id="UP000189733"/>
    </source>
</evidence>
<comment type="similarity">
    <text evidence="1">Belongs to the MlaA family.</text>
</comment>
<proteinExistence type="inferred from homology"/>
<keyword evidence="2 3" id="KW-0732">Signal</keyword>
<keyword evidence="4" id="KW-0449">Lipoprotein</keyword>
<dbReference type="STRING" id="1121442.SAMN02745702_01887"/>
<gene>
    <name evidence="4" type="ORF">SAMN02745702_01887</name>
</gene>
<name>A0A1T4W8M4_9BACT</name>
<accession>A0A1T4W8M4</accession>
<feature type="chain" id="PRO_5012482102" evidence="3">
    <location>
        <begin position="25"/>
        <end position="260"/>
    </location>
</feature>
<dbReference type="Proteomes" id="UP000189733">
    <property type="component" value="Unassembled WGS sequence"/>
</dbReference>
<dbReference type="GO" id="GO:0120010">
    <property type="term" value="P:intermembrane phospholipid transfer"/>
    <property type="evidence" value="ECO:0007669"/>
    <property type="project" value="TreeGrafter"/>
</dbReference>
<protein>
    <submittedName>
        <fullName evidence="4">Phospholipid-binding lipoprotein MlaA</fullName>
    </submittedName>
</protein>
<feature type="signal peptide" evidence="3">
    <location>
        <begin position="1"/>
        <end position="24"/>
    </location>
</feature>
<reference evidence="4 5" key="1">
    <citation type="submission" date="2017-02" db="EMBL/GenBank/DDBJ databases">
        <authorList>
            <person name="Peterson S.W."/>
        </authorList>
    </citation>
    <scope>NUCLEOTIDE SEQUENCE [LARGE SCALE GENOMIC DNA]</scope>
    <source>
        <strain evidence="4 5">DSM 18034</strain>
    </source>
</reference>
<dbReference type="PANTHER" id="PTHR30035:SF3">
    <property type="entry name" value="INTERMEMBRANE PHOSPHOLIPID TRANSPORT SYSTEM LIPOPROTEIN MLAA"/>
    <property type="match status" value="1"/>
</dbReference>
<dbReference type="PROSITE" id="PS51257">
    <property type="entry name" value="PROKAR_LIPOPROTEIN"/>
    <property type="match status" value="1"/>
</dbReference>
<evidence type="ECO:0000313" key="4">
    <source>
        <dbReference type="EMBL" id="SKA73616.1"/>
    </source>
</evidence>
<dbReference type="Pfam" id="PF04333">
    <property type="entry name" value="MlaA"/>
    <property type="match status" value="1"/>
</dbReference>
<dbReference type="AlphaFoldDB" id="A0A1T4W8M4"/>
<dbReference type="PRINTS" id="PR01805">
    <property type="entry name" value="VACJLIPOPROT"/>
</dbReference>
<evidence type="ECO:0000256" key="2">
    <source>
        <dbReference type="ARBA" id="ARBA00022729"/>
    </source>
</evidence>
<evidence type="ECO:0000256" key="3">
    <source>
        <dbReference type="SAM" id="SignalP"/>
    </source>
</evidence>
<dbReference type="EMBL" id="FUYA01000005">
    <property type="protein sequence ID" value="SKA73616.1"/>
    <property type="molecule type" value="Genomic_DNA"/>
</dbReference>
<keyword evidence="5" id="KW-1185">Reference proteome</keyword>
<dbReference type="OrthoDB" id="9785326at2"/>
<dbReference type="PANTHER" id="PTHR30035">
    <property type="entry name" value="LIPOPROTEIN VACJ-RELATED"/>
    <property type="match status" value="1"/>
</dbReference>
<organism evidence="4 5">
    <name type="scientific">Desulfobaculum bizertense DSM 18034</name>
    <dbReference type="NCBI Taxonomy" id="1121442"/>
    <lineage>
        <taxon>Bacteria</taxon>
        <taxon>Pseudomonadati</taxon>
        <taxon>Thermodesulfobacteriota</taxon>
        <taxon>Desulfovibrionia</taxon>
        <taxon>Desulfovibrionales</taxon>
        <taxon>Desulfovibrionaceae</taxon>
        <taxon>Desulfobaculum</taxon>
    </lineage>
</organism>
<dbReference type="InterPro" id="IPR007428">
    <property type="entry name" value="MlaA"/>
</dbReference>
<dbReference type="GO" id="GO:0016020">
    <property type="term" value="C:membrane"/>
    <property type="evidence" value="ECO:0007669"/>
    <property type="project" value="InterPro"/>
</dbReference>
<sequence length="260" mass="29346">MSSTLKFPLVCALCFVCLSLTACAERQPTVVTDFHAPVHHAPEPEHIDETSPFYVYDPLESWNRQVYDFNARLDQYVLMPIVTVYEHTVPEIMQTGFSNFFSNVGEVSTFVNCVLQLDVDGAANTFARFVTNTTIGLGGFIDIADMGGIEKEEEDFGQTLGTWGVPPGPYLVLPVFGPSNLRDTGGLGVDLAMVWIEENAVLNYLDPNFTFAFRAGYLTVKGIDVRKKILFTYYQDGSLFEYDIVRFIYSKKREWDIEKH</sequence>